<dbReference type="InterPro" id="IPR051783">
    <property type="entry name" value="NAD(P)-dependent_oxidoreduct"/>
</dbReference>
<dbReference type="GO" id="GO:0004029">
    <property type="term" value="F:aldehyde dehydrogenase (NAD+) activity"/>
    <property type="evidence" value="ECO:0007669"/>
    <property type="project" value="TreeGrafter"/>
</dbReference>
<accession>A0A5Q2FAY7</accession>
<dbReference type="InterPro" id="IPR036291">
    <property type="entry name" value="NAD(P)-bd_dom_sf"/>
</dbReference>
<dbReference type="PANTHER" id="PTHR48079:SF6">
    <property type="entry name" value="NAD(P)-BINDING DOMAIN-CONTAINING PROTEIN-RELATED"/>
    <property type="match status" value="1"/>
</dbReference>
<organism evidence="2 3">
    <name type="scientific">Raineyella fluvialis</name>
    <dbReference type="NCBI Taxonomy" id="2662261"/>
    <lineage>
        <taxon>Bacteria</taxon>
        <taxon>Bacillati</taxon>
        <taxon>Actinomycetota</taxon>
        <taxon>Actinomycetes</taxon>
        <taxon>Propionibacteriales</taxon>
        <taxon>Propionibacteriaceae</taxon>
        <taxon>Raineyella</taxon>
    </lineage>
</organism>
<dbReference type="KEGG" id="rain:Rai3103_11430"/>
<gene>
    <name evidence="2" type="ORF">Rai3103_11430</name>
</gene>
<dbReference type="Gene3D" id="3.40.50.720">
    <property type="entry name" value="NAD(P)-binding Rossmann-like Domain"/>
    <property type="match status" value="1"/>
</dbReference>
<protein>
    <submittedName>
        <fullName evidence="2">NAD-dependent epimerase/dehydratase family protein</fullName>
    </submittedName>
</protein>
<evidence type="ECO:0000313" key="3">
    <source>
        <dbReference type="Proteomes" id="UP000386847"/>
    </source>
</evidence>
<dbReference type="Pfam" id="PF01370">
    <property type="entry name" value="Epimerase"/>
    <property type="match status" value="1"/>
</dbReference>
<dbReference type="PANTHER" id="PTHR48079">
    <property type="entry name" value="PROTEIN YEEZ"/>
    <property type="match status" value="1"/>
</dbReference>
<evidence type="ECO:0000313" key="2">
    <source>
        <dbReference type="EMBL" id="QGF24180.1"/>
    </source>
</evidence>
<name>A0A5Q2FAY7_9ACTN</name>
<feature type="domain" description="NAD-dependent epimerase/dehydratase" evidence="1">
    <location>
        <begin position="3"/>
        <end position="211"/>
    </location>
</feature>
<sequence>MRIAVIGATGQIGTRLVASGLQAGHEVVGISRHRPTTTSADWRSVDAEDPEALTVALRGADAVVTTLGLRYDIATWRDRWVPLTRSVVDAARGAGTALLWLDNCYPYGLPGTPITEQTPIAPRSRMGAVRAEVHEVLRSAAEQLPITVARAADFLGPGVETTLVPWSSLVRASRPGPRRTRLPWIGDPDTSHQYASADEVSRALLTLAEHDPDGPGALTTWILPALAPVTGRDLCTVLARLCGHAVTALVLPQTLLRVVGGVSPLVRASNDMAYLSRHDFLVDDTRFRTAFDWGPVGTVAELLADLRGVPAQIGQDPTPAG</sequence>
<reference evidence="2 3" key="1">
    <citation type="submission" date="2019-10" db="EMBL/GenBank/DDBJ databases">
        <title>Genomic analysis of Raineyella sp. CBA3103.</title>
        <authorList>
            <person name="Roh S.W."/>
        </authorList>
    </citation>
    <scope>NUCLEOTIDE SEQUENCE [LARGE SCALE GENOMIC DNA]</scope>
    <source>
        <strain evidence="2 3">CBA3103</strain>
    </source>
</reference>
<dbReference type="SUPFAM" id="SSF51735">
    <property type="entry name" value="NAD(P)-binding Rossmann-fold domains"/>
    <property type="match status" value="1"/>
</dbReference>
<keyword evidence="3" id="KW-1185">Reference proteome</keyword>
<dbReference type="GO" id="GO:0005737">
    <property type="term" value="C:cytoplasm"/>
    <property type="evidence" value="ECO:0007669"/>
    <property type="project" value="TreeGrafter"/>
</dbReference>
<dbReference type="AlphaFoldDB" id="A0A5Q2FAY7"/>
<evidence type="ECO:0000259" key="1">
    <source>
        <dbReference type="Pfam" id="PF01370"/>
    </source>
</evidence>
<dbReference type="EMBL" id="CP045725">
    <property type="protein sequence ID" value="QGF24180.1"/>
    <property type="molecule type" value="Genomic_DNA"/>
</dbReference>
<dbReference type="InterPro" id="IPR001509">
    <property type="entry name" value="Epimerase_deHydtase"/>
</dbReference>
<proteinExistence type="predicted"/>
<dbReference type="Proteomes" id="UP000386847">
    <property type="component" value="Chromosome"/>
</dbReference>
<dbReference type="RefSeq" id="WP_153572709.1">
    <property type="nucleotide sequence ID" value="NZ_CP045725.1"/>
</dbReference>